<dbReference type="InterPro" id="IPR050731">
    <property type="entry name" value="HRD1_E3_ubiq-ligases"/>
</dbReference>
<dbReference type="InterPro" id="IPR013083">
    <property type="entry name" value="Znf_RING/FYVE/PHD"/>
</dbReference>
<dbReference type="Pfam" id="PF13639">
    <property type="entry name" value="zf-RING_2"/>
    <property type="match status" value="1"/>
</dbReference>
<keyword evidence="3" id="KW-0862">Zinc</keyword>
<evidence type="ECO:0000256" key="1">
    <source>
        <dbReference type="ARBA" id="ARBA00022723"/>
    </source>
</evidence>
<dbReference type="PROSITE" id="PS50089">
    <property type="entry name" value="ZF_RING_2"/>
    <property type="match status" value="1"/>
</dbReference>
<keyword evidence="1" id="KW-0479">Metal-binding</keyword>
<reference evidence="6" key="1">
    <citation type="journal article" date="2020" name="Nature">
        <title>Giant virus diversity and host interactions through global metagenomics.</title>
        <authorList>
            <person name="Schulz F."/>
            <person name="Roux S."/>
            <person name="Paez-Espino D."/>
            <person name="Jungbluth S."/>
            <person name="Walsh D.A."/>
            <person name="Denef V.J."/>
            <person name="McMahon K.D."/>
            <person name="Konstantinidis K.T."/>
            <person name="Eloe-Fadrosh E.A."/>
            <person name="Kyrpides N.C."/>
            <person name="Woyke T."/>
        </authorList>
    </citation>
    <scope>NUCLEOTIDE SEQUENCE</scope>
    <source>
        <strain evidence="6">GVMAG-M-3300023184-120</strain>
    </source>
</reference>
<dbReference type="GO" id="GO:0061630">
    <property type="term" value="F:ubiquitin protein ligase activity"/>
    <property type="evidence" value="ECO:0007669"/>
    <property type="project" value="TreeGrafter"/>
</dbReference>
<dbReference type="EMBL" id="MN739967">
    <property type="protein sequence ID" value="QHT80353.1"/>
    <property type="molecule type" value="Genomic_DNA"/>
</dbReference>
<proteinExistence type="predicted"/>
<evidence type="ECO:0000256" key="4">
    <source>
        <dbReference type="SAM" id="Coils"/>
    </source>
</evidence>
<dbReference type="GO" id="GO:0008270">
    <property type="term" value="F:zinc ion binding"/>
    <property type="evidence" value="ECO:0007669"/>
    <property type="project" value="UniProtKB-KW"/>
</dbReference>
<name>A0A6C0HK36_9ZZZZ</name>
<evidence type="ECO:0000256" key="2">
    <source>
        <dbReference type="ARBA" id="ARBA00022771"/>
    </source>
</evidence>
<keyword evidence="2" id="KW-0863">Zinc-finger</keyword>
<dbReference type="SMART" id="SM00184">
    <property type="entry name" value="RING"/>
    <property type="match status" value="1"/>
</dbReference>
<feature type="coiled-coil region" evidence="4">
    <location>
        <begin position="203"/>
        <end position="230"/>
    </location>
</feature>
<protein>
    <recommendedName>
        <fullName evidence="5">RING-type domain-containing protein</fullName>
    </recommendedName>
</protein>
<sequence>MACNNTDCPICFEKITPDVNRIITECGHEFHCSCLMKSVTANNFGCPLCRSTLADVPEEEDEEEDDDEDYAHELNSFSENYSDDIRFDPDLTENHLLRGFRWLFAQQPTEEDRRMFDGESFAITRNSIRNRNAAEETSDDEEEQEWKDCEKRTRKVQKFSNELVDDILLKRIPYKKLLGAYMSTRFPDLFDFIEFQRDDDKIYSILESKMSILTNEIQEEEEEAAAASAM</sequence>
<dbReference type="InterPro" id="IPR001841">
    <property type="entry name" value="Znf_RING"/>
</dbReference>
<dbReference type="PANTHER" id="PTHR22763">
    <property type="entry name" value="RING ZINC FINGER PROTEIN"/>
    <property type="match status" value="1"/>
</dbReference>
<dbReference type="AlphaFoldDB" id="A0A6C0HK36"/>
<dbReference type="CDD" id="cd16448">
    <property type="entry name" value="RING-H2"/>
    <property type="match status" value="1"/>
</dbReference>
<keyword evidence="4" id="KW-0175">Coiled coil</keyword>
<dbReference type="PANTHER" id="PTHR22763:SF162">
    <property type="entry name" value="TRANSMEMBRANE E3 UBIQUITIN-PROTEIN LIGASE 1"/>
    <property type="match status" value="1"/>
</dbReference>
<dbReference type="GO" id="GO:0043161">
    <property type="term" value="P:proteasome-mediated ubiquitin-dependent protein catabolic process"/>
    <property type="evidence" value="ECO:0007669"/>
    <property type="project" value="TreeGrafter"/>
</dbReference>
<accession>A0A6C0HK36</accession>
<dbReference type="GO" id="GO:0012505">
    <property type="term" value="C:endomembrane system"/>
    <property type="evidence" value="ECO:0007669"/>
    <property type="project" value="TreeGrafter"/>
</dbReference>
<evidence type="ECO:0000313" key="6">
    <source>
        <dbReference type="EMBL" id="QHT80353.1"/>
    </source>
</evidence>
<dbReference type="SUPFAM" id="SSF57850">
    <property type="entry name" value="RING/U-box"/>
    <property type="match status" value="1"/>
</dbReference>
<evidence type="ECO:0000259" key="5">
    <source>
        <dbReference type="PROSITE" id="PS50089"/>
    </source>
</evidence>
<feature type="domain" description="RING-type" evidence="5">
    <location>
        <begin position="8"/>
        <end position="50"/>
    </location>
</feature>
<organism evidence="6">
    <name type="scientific">viral metagenome</name>
    <dbReference type="NCBI Taxonomy" id="1070528"/>
    <lineage>
        <taxon>unclassified sequences</taxon>
        <taxon>metagenomes</taxon>
        <taxon>organismal metagenomes</taxon>
    </lineage>
</organism>
<dbReference type="Gene3D" id="3.30.40.10">
    <property type="entry name" value="Zinc/RING finger domain, C3HC4 (zinc finger)"/>
    <property type="match status" value="1"/>
</dbReference>
<evidence type="ECO:0000256" key="3">
    <source>
        <dbReference type="ARBA" id="ARBA00022833"/>
    </source>
</evidence>